<dbReference type="Pfam" id="PF23579">
    <property type="entry name" value="ARM_TBCD"/>
    <property type="match status" value="1"/>
</dbReference>
<protein>
    <submittedName>
        <fullName evidence="4">Uncharacterized protein</fullName>
    </submittedName>
</protein>
<dbReference type="GO" id="GO:0048487">
    <property type="term" value="F:beta-tubulin binding"/>
    <property type="evidence" value="ECO:0007669"/>
    <property type="project" value="InterPro"/>
</dbReference>
<dbReference type="GO" id="GO:0005096">
    <property type="term" value="F:GTPase activator activity"/>
    <property type="evidence" value="ECO:0007669"/>
    <property type="project" value="InterPro"/>
</dbReference>
<dbReference type="GO" id="GO:0007021">
    <property type="term" value="P:tubulin complex assembly"/>
    <property type="evidence" value="ECO:0007669"/>
    <property type="project" value="InterPro"/>
</dbReference>
<dbReference type="PANTHER" id="PTHR12658:SF0">
    <property type="entry name" value="TUBULIN-SPECIFIC CHAPERONE D"/>
    <property type="match status" value="1"/>
</dbReference>
<organism evidence="4 5">
    <name type="scientific">Blumeria hordei</name>
    <name type="common">Barley powdery mildew</name>
    <name type="synonym">Blumeria graminis f. sp. hordei</name>
    <dbReference type="NCBI Taxonomy" id="2867405"/>
    <lineage>
        <taxon>Eukaryota</taxon>
        <taxon>Fungi</taxon>
        <taxon>Dikarya</taxon>
        <taxon>Ascomycota</taxon>
        <taxon>Pezizomycotina</taxon>
        <taxon>Leotiomycetes</taxon>
        <taxon>Erysiphales</taxon>
        <taxon>Erysiphaceae</taxon>
        <taxon>Blumeria</taxon>
    </lineage>
</organism>
<dbReference type="Proteomes" id="UP000275772">
    <property type="component" value="Unassembled WGS sequence"/>
</dbReference>
<evidence type="ECO:0000256" key="1">
    <source>
        <dbReference type="ARBA" id="ARBA00023186"/>
    </source>
</evidence>
<dbReference type="GO" id="GO:0000226">
    <property type="term" value="P:microtubule cytoskeleton organization"/>
    <property type="evidence" value="ECO:0007669"/>
    <property type="project" value="TreeGrafter"/>
</dbReference>
<gene>
    <name evidence="4" type="ORF">BLGHR1_11458</name>
</gene>
<reference evidence="4 5" key="1">
    <citation type="submission" date="2017-11" db="EMBL/GenBank/DDBJ databases">
        <authorList>
            <person name="Kracher B."/>
        </authorList>
    </citation>
    <scope>NUCLEOTIDE SEQUENCE [LARGE SCALE GENOMIC DNA]</scope>
    <source>
        <strain evidence="4 5">RACE1</strain>
    </source>
</reference>
<evidence type="ECO:0000259" key="2">
    <source>
        <dbReference type="Pfam" id="PF12612"/>
    </source>
</evidence>
<dbReference type="SUPFAM" id="SSF48371">
    <property type="entry name" value="ARM repeat"/>
    <property type="match status" value="2"/>
</dbReference>
<feature type="domain" description="Tubulin-folding cofactor D ARM repeats" evidence="3">
    <location>
        <begin position="472"/>
        <end position="608"/>
    </location>
</feature>
<dbReference type="Pfam" id="PF25767">
    <property type="entry name" value="ARM_TBCD_2nd"/>
    <property type="match status" value="1"/>
</dbReference>
<keyword evidence="1" id="KW-0143">Chaperone</keyword>
<dbReference type="EMBL" id="UNSH01000023">
    <property type="protein sequence ID" value="SZF00714.1"/>
    <property type="molecule type" value="Genomic_DNA"/>
</dbReference>
<feature type="domain" description="Tubulin-folding cofactor D C-terminal" evidence="2">
    <location>
        <begin position="1076"/>
        <end position="1239"/>
    </location>
</feature>
<proteinExistence type="predicted"/>
<dbReference type="InterPro" id="IPR022577">
    <property type="entry name" value="TBCD_C"/>
</dbReference>
<sequence>MDTLEEDQDVKLQLASASLISDLHASLYPLLWEVNDSGERQIRKWVRNRDLSEIHSKLDAFQESPQLLDPHLEQFVSLLADSFLICLQTPLIQNSSISNQNLFIPVYKAISRLLYRFCKVRGEKIIVQLFSTEVRHIELLQSALEKWAPKRKSALLFTEEASPTVNEICWEWEEIYITMLWLSQLLLVPFDLASISSDTVSISQPDVLLPALPVGSPTLVTRIIPLAIHYLSTPGKEKDAAKYLLVRLSTRRDMLENSTTSTLINWAISQLRPNSNVSVHHILGVLSFLAGLLASSVGTGIMQDYLLSLFEVSQGISSSATPLLKMINDLSIARKLILKIYCRIALISLQNQDNLSNFELVEGAIGHMLDSISDAATPVRLATSKALSLITSKLPPSMANEVVDDLLAAMKKNILWTTLSESHSQSHTCLTQLLLDSAKCSKIPNERKVALQIRDLSTKTSNYRKMDASRVNSLEWHGLIMTLSHLIYRRSIPPQNLSPVLAALQLGLRFEQTSTSGSSVGINVRDAACFGLWALARRYTTAELQGIVLEKNIETLDSTSTTATTLQQLASELATSATIDPVGNIRRGSSAALQELVGRHPDTVEKGIDLIQVIDYHSIALGARAIGEVALNSSLLSDYYYTKILEGLLGWRGIRNSVISIRRISAITIGEMVNFNQLKSPNLDTETVLLRFSNRLVLEILRLDQREAHERHGLIISFTALIKQFQNNFNCQKNDAENNENLSINWEYFLPQVSKSHEERNDLVLSSTEMRLLNFVQTLIGHVMLILREITANQAKFRAPKLTAEAVGQLISSALFLIVLELAITKSGRHRADFPLSAIDDRFKKALHENCLPKLSRTFSSLESSCKGNPSSVVELYETILEAYDLNVRPPDTFMRLVKDLLDRFLRDADEEIVEVISTAAASYGLLCGPENGWFHKWREIAFAKVAPERKGNGRAYILTILKFPIKLYERFYETGDGVRETLQSAIYSRWHSHDDIDTRVIIMRYLARSFVFFESPTDYIDLIKAGLDDYTITSQGDVGSLLRIESIRTAATVWNEDFILQDFHSEKQIVDIFDSLIPRILRLASSKLDRLRLEAKKALLLISRSEKVPSFCVHNQLEPLSTSSKDFFRCLLDIHCSLFPPQKFQHEFNELIADIAVSAETATEEVVCSSRYALVEFCLAKDHALKDVFDKSAVNNERFVFNALIFAINSGVERFTIPGIEVLAFLISGGILHQQALLYFTPMSEAVDKVLHQSKIFKKIVAGLKLFGALLDVDRPVGQTLMKSWAINRLTSNLVHRYPKIRALAVDELFFRTSLGRGVDWLQEKKLNDMLAVRQCLLENHTVG</sequence>
<dbReference type="InterPro" id="IPR058033">
    <property type="entry name" value="ARM_TBCD_2nd"/>
</dbReference>
<name>A0A383UK72_BLUHO</name>
<dbReference type="GO" id="GO:0007023">
    <property type="term" value="P:post-chaperonin tubulin folding pathway"/>
    <property type="evidence" value="ECO:0007669"/>
    <property type="project" value="InterPro"/>
</dbReference>
<dbReference type="PANTHER" id="PTHR12658">
    <property type="entry name" value="BETA-TUBULIN COFACTOR D"/>
    <property type="match status" value="1"/>
</dbReference>
<accession>A0A383UK72</accession>
<dbReference type="InterPro" id="IPR016024">
    <property type="entry name" value="ARM-type_fold"/>
</dbReference>
<evidence type="ECO:0000259" key="3">
    <source>
        <dbReference type="Pfam" id="PF25767"/>
    </source>
</evidence>
<evidence type="ECO:0000313" key="5">
    <source>
        <dbReference type="Proteomes" id="UP000275772"/>
    </source>
</evidence>
<dbReference type="InterPro" id="IPR033162">
    <property type="entry name" value="TBCD"/>
</dbReference>
<evidence type="ECO:0000313" key="4">
    <source>
        <dbReference type="EMBL" id="SZF00714.1"/>
    </source>
</evidence>
<dbReference type="VEuPathDB" id="FungiDB:BLGHR1_11458"/>
<dbReference type="Pfam" id="PF12612">
    <property type="entry name" value="TFCD_C"/>
    <property type="match status" value="1"/>
</dbReference>